<name>A0AAW0RG69_9HYPO</name>
<protein>
    <submittedName>
        <fullName evidence="2">Uncharacterized protein</fullName>
    </submittedName>
</protein>
<organism evidence="2 3">
    <name type="scientific">Beauveria asiatica</name>
    <dbReference type="NCBI Taxonomy" id="1069075"/>
    <lineage>
        <taxon>Eukaryota</taxon>
        <taxon>Fungi</taxon>
        <taxon>Dikarya</taxon>
        <taxon>Ascomycota</taxon>
        <taxon>Pezizomycotina</taxon>
        <taxon>Sordariomycetes</taxon>
        <taxon>Hypocreomycetidae</taxon>
        <taxon>Hypocreales</taxon>
        <taxon>Cordycipitaceae</taxon>
        <taxon>Beauveria</taxon>
    </lineage>
</organism>
<feature type="region of interest" description="Disordered" evidence="1">
    <location>
        <begin position="1"/>
        <end position="25"/>
    </location>
</feature>
<reference evidence="2 3" key="1">
    <citation type="submission" date="2020-02" db="EMBL/GenBank/DDBJ databases">
        <title>Comparative genomics of the hypocrealean fungal genus Beauvera.</title>
        <authorList>
            <person name="Showalter D.N."/>
            <person name="Bushley K.E."/>
            <person name="Rehner S.A."/>
        </authorList>
    </citation>
    <scope>NUCLEOTIDE SEQUENCE [LARGE SCALE GENOMIC DNA]</scope>
    <source>
        <strain evidence="2 3">ARSEF4384</strain>
    </source>
</reference>
<gene>
    <name evidence="2" type="ORF">G3M48_000961</name>
</gene>
<evidence type="ECO:0000256" key="1">
    <source>
        <dbReference type="SAM" id="MobiDB-lite"/>
    </source>
</evidence>
<feature type="compositionally biased region" description="Polar residues" evidence="1">
    <location>
        <begin position="1"/>
        <end position="22"/>
    </location>
</feature>
<accession>A0AAW0RG69</accession>
<comment type="caution">
    <text evidence="2">The sequence shown here is derived from an EMBL/GenBank/DDBJ whole genome shotgun (WGS) entry which is preliminary data.</text>
</comment>
<dbReference type="Proteomes" id="UP001397290">
    <property type="component" value="Unassembled WGS sequence"/>
</dbReference>
<dbReference type="EMBL" id="JAAHCF010001247">
    <property type="protein sequence ID" value="KAK8141041.1"/>
    <property type="molecule type" value="Genomic_DNA"/>
</dbReference>
<feature type="non-terminal residue" evidence="2">
    <location>
        <position position="1"/>
    </location>
</feature>
<keyword evidence="3" id="KW-1185">Reference proteome</keyword>
<dbReference type="AlphaFoldDB" id="A0AAW0RG69"/>
<sequence>SPSNGLTRNSQARVPATHSSHGQTAQEAIATTAASLVSPSARCSDRPASGTSCLCSAFLLSSLPPWEAQRGQGIAAWRETCPLASLLSHRRCEEVGSARNVRQTAMQLLIDDLVETLPGGHEAAEAGVRAAAAAESAQWTQPRRKQESQQCLAAEQDFEKLKEA</sequence>
<evidence type="ECO:0000313" key="3">
    <source>
        <dbReference type="Proteomes" id="UP001397290"/>
    </source>
</evidence>
<evidence type="ECO:0000313" key="2">
    <source>
        <dbReference type="EMBL" id="KAK8141041.1"/>
    </source>
</evidence>
<proteinExistence type="predicted"/>